<evidence type="ECO:0000313" key="2">
    <source>
        <dbReference type="Proteomes" id="UP000480303"/>
    </source>
</evidence>
<comment type="caution">
    <text evidence="1">The sequence shown here is derived from an EMBL/GenBank/DDBJ whole genome shotgun (WGS) entry which is preliminary data.</text>
</comment>
<gene>
    <name evidence="1" type="ORF">Hs30E_20150</name>
</gene>
<protein>
    <recommendedName>
        <fullName evidence="3">Ubiquitin-like domain-containing protein</fullName>
    </recommendedName>
</protein>
<keyword evidence="2" id="KW-1185">Reference proteome</keyword>
<sequence length="84" mass="9232">MIEITLVLDGKEQDVLVPSKVTFGRLKVLVTESLAENGFNLPSDYQLVIKGKSFEMGQFDLISDFALSNGDRLEILLGETSAII</sequence>
<dbReference type="EMBL" id="BLLI01000104">
    <property type="protein sequence ID" value="GFH43464.1"/>
    <property type="molecule type" value="Genomic_DNA"/>
</dbReference>
<reference evidence="1 2" key="1">
    <citation type="submission" date="2020-02" db="EMBL/GenBank/DDBJ databases">
        <title>Draft genome sequence of Lactococcus sp. Hs30E4-3.</title>
        <authorList>
            <person name="Noda S."/>
            <person name="Yuki M."/>
            <person name="Ohkuma M."/>
        </authorList>
    </citation>
    <scope>NUCLEOTIDE SEQUENCE [LARGE SCALE GENOMIC DNA]</scope>
    <source>
        <strain evidence="1 2">Hs30E4-3</strain>
    </source>
</reference>
<dbReference type="AlphaFoldDB" id="A0A6A0BG36"/>
<proteinExistence type="predicted"/>
<organism evidence="1 2">
    <name type="scientific">Pseudolactococcus hodotermopsidis</name>
    <dbReference type="NCBI Taxonomy" id="2709157"/>
    <lineage>
        <taxon>Bacteria</taxon>
        <taxon>Bacillati</taxon>
        <taxon>Bacillota</taxon>
        <taxon>Bacilli</taxon>
        <taxon>Lactobacillales</taxon>
        <taxon>Streptococcaceae</taxon>
        <taxon>Pseudolactococcus</taxon>
    </lineage>
</organism>
<accession>A0A6A0BG36</accession>
<name>A0A6A0BG36_9LACT</name>
<dbReference type="Proteomes" id="UP000480303">
    <property type="component" value="Unassembled WGS sequence"/>
</dbReference>
<evidence type="ECO:0000313" key="1">
    <source>
        <dbReference type="EMBL" id="GFH43464.1"/>
    </source>
</evidence>
<evidence type="ECO:0008006" key="3">
    <source>
        <dbReference type="Google" id="ProtNLM"/>
    </source>
</evidence>